<protein>
    <submittedName>
        <fullName evidence="4">Cystathionine gamma-synthase protein</fullName>
    </submittedName>
</protein>
<dbReference type="Gene3D" id="3.40.640.10">
    <property type="entry name" value="Type I PLP-dependent aspartate aminotransferase-like (Major domain)"/>
    <property type="match status" value="1"/>
</dbReference>
<dbReference type="InterPro" id="IPR015424">
    <property type="entry name" value="PyrdxlP-dep_Trfase"/>
</dbReference>
<dbReference type="SUPFAM" id="SSF53383">
    <property type="entry name" value="PLP-dependent transferases"/>
    <property type="match status" value="1"/>
</dbReference>
<dbReference type="GO" id="GO:0003962">
    <property type="term" value="F:cystathionine gamma-synthase activity"/>
    <property type="evidence" value="ECO:0007669"/>
    <property type="project" value="TreeGrafter"/>
</dbReference>
<evidence type="ECO:0000256" key="2">
    <source>
        <dbReference type="ARBA" id="ARBA00022898"/>
    </source>
</evidence>
<organism evidence="4 5">
    <name type="scientific">Diplogelasinospora grovesii</name>
    <dbReference type="NCBI Taxonomy" id="303347"/>
    <lineage>
        <taxon>Eukaryota</taxon>
        <taxon>Fungi</taxon>
        <taxon>Dikarya</taxon>
        <taxon>Ascomycota</taxon>
        <taxon>Pezizomycotina</taxon>
        <taxon>Sordariomycetes</taxon>
        <taxon>Sordariomycetidae</taxon>
        <taxon>Sordariales</taxon>
        <taxon>Diplogelasinosporaceae</taxon>
        <taxon>Diplogelasinospora</taxon>
    </lineage>
</organism>
<dbReference type="AlphaFoldDB" id="A0AAN6S4M8"/>
<dbReference type="InterPro" id="IPR015421">
    <property type="entry name" value="PyrdxlP-dep_Trfase_major"/>
</dbReference>
<dbReference type="GO" id="GO:0030170">
    <property type="term" value="F:pyridoxal phosphate binding"/>
    <property type="evidence" value="ECO:0007669"/>
    <property type="project" value="InterPro"/>
</dbReference>
<evidence type="ECO:0000256" key="3">
    <source>
        <dbReference type="RuleBase" id="RU362118"/>
    </source>
</evidence>
<gene>
    <name evidence="4" type="ORF">QBC46DRAFT_315335</name>
</gene>
<dbReference type="InterPro" id="IPR051750">
    <property type="entry name" value="Trans-sulfuration_enzymes"/>
</dbReference>
<evidence type="ECO:0000313" key="4">
    <source>
        <dbReference type="EMBL" id="KAK3939681.1"/>
    </source>
</evidence>
<evidence type="ECO:0000256" key="1">
    <source>
        <dbReference type="ARBA" id="ARBA00001933"/>
    </source>
</evidence>
<evidence type="ECO:0000313" key="5">
    <source>
        <dbReference type="Proteomes" id="UP001303473"/>
    </source>
</evidence>
<dbReference type="EMBL" id="MU853807">
    <property type="protein sequence ID" value="KAK3939681.1"/>
    <property type="molecule type" value="Genomic_DNA"/>
</dbReference>
<dbReference type="Gene3D" id="3.90.1150.10">
    <property type="entry name" value="Aspartate Aminotransferase, domain 1"/>
    <property type="match status" value="1"/>
</dbReference>
<dbReference type="PANTHER" id="PTHR42699:SF1">
    <property type="entry name" value="CYSTATHIONINE GAMMA-SYNTHASE-RELATED"/>
    <property type="match status" value="1"/>
</dbReference>
<keyword evidence="2 3" id="KW-0663">Pyridoxal phosphate</keyword>
<dbReference type="InterPro" id="IPR000277">
    <property type="entry name" value="Cys/Met-Metab_PyrdxlP-dep_enz"/>
</dbReference>
<dbReference type="PANTHER" id="PTHR42699">
    <property type="match status" value="1"/>
</dbReference>
<accession>A0AAN6S4M8</accession>
<dbReference type="GO" id="GO:0019346">
    <property type="term" value="P:transsulfuration"/>
    <property type="evidence" value="ECO:0007669"/>
    <property type="project" value="InterPro"/>
</dbReference>
<reference evidence="5" key="1">
    <citation type="journal article" date="2023" name="Mol. Phylogenet. Evol.">
        <title>Genome-scale phylogeny and comparative genomics of the fungal order Sordariales.</title>
        <authorList>
            <person name="Hensen N."/>
            <person name="Bonometti L."/>
            <person name="Westerberg I."/>
            <person name="Brannstrom I.O."/>
            <person name="Guillou S."/>
            <person name="Cros-Aarteil S."/>
            <person name="Calhoun S."/>
            <person name="Haridas S."/>
            <person name="Kuo A."/>
            <person name="Mondo S."/>
            <person name="Pangilinan J."/>
            <person name="Riley R."/>
            <person name="LaButti K."/>
            <person name="Andreopoulos B."/>
            <person name="Lipzen A."/>
            <person name="Chen C."/>
            <person name="Yan M."/>
            <person name="Daum C."/>
            <person name="Ng V."/>
            <person name="Clum A."/>
            <person name="Steindorff A."/>
            <person name="Ohm R.A."/>
            <person name="Martin F."/>
            <person name="Silar P."/>
            <person name="Natvig D.O."/>
            <person name="Lalanne C."/>
            <person name="Gautier V."/>
            <person name="Ament-Velasquez S.L."/>
            <person name="Kruys A."/>
            <person name="Hutchinson M.I."/>
            <person name="Powell A.J."/>
            <person name="Barry K."/>
            <person name="Miller A.N."/>
            <person name="Grigoriev I.V."/>
            <person name="Debuchy R."/>
            <person name="Gladieux P."/>
            <person name="Hiltunen Thoren M."/>
            <person name="Johannesson H."/>
        </authorList>
    </citation>
    <scope>NUCLEOTIDE SEQUENCE [LARGE SCALE GENOMIC DNA]</scope>
    <source>
        <strain evidence="5">CBS 340.73</strain>
    </source>
</reference>
<name>A0AAN6S4M8_9PEZI</name>
<sequence>MPVKVITTELGHSIPPEGPHTITTHAPGWDTAIRFRSGDPALFAQMKSMYPRFVPFCETRQLSAAIGSKLGFPEGYACLPFLSPDIFRLATQFATNHHRDKDPKTKLTPQELLFRVADVAAVRLYVVAYPVHKTPGIIGLWQNLGTGISTRLSEHLLTQIDSLTAHLFSANGGTLEGLAVPEPTYLPEGPEHGGLKERVVGLLKREAIKEVGVGKGDVYLYGAGMAAIYGAHQAMAKVRKGPVVALGSIFPSTYHLFGESPSGFKHFGDVRKDSGVLEKLEGYIQGEKAEGREVGYVFVEFPSNPILVSVDLKGLRGLADKYGFPVVVDDTVGSFCNVDLLPAADVVVTSLTKSFSGYANVMAGSVTLNPSSPHYPLLTSTLATIYHNEVFTSDAATLLSNSNDYLARSTILNRNALALTKFIESYITRPESPVIAVLYPMTSDTLDNYRSFMRAPTAEFTLGYGCLFSIDFEDKECAKAFYDNLAVYCGPHLGANLTLALPFNELVFGRDPDDAKHHAAYGNRAEQIRVSVGLEEEEELIETFKVALGFAEAEKKRRNSTAH</sequence>
<dbReference type="Pfam" id="PF01053">
    <property type="entry name" value="Cys_Met_Meta_PP"/>
    <property type="match status" value="1"/>
</dbReference>
<proteinExistence type="inferred from homology"/>
<comment type="cofactor">
    <cofactor evidence="1 3">
        <name>pyridoxal 5'-phosphate</name>
        <dbReference type="ChEBI" id="CHEBI:597326"/>
    </cofactor>
</comment>
<comment type="caution">
    <text evidence="4">The sequence shown here is derived from an EMBL/GenBank/DDBJ whole genome shotgun (WGS) entry which is preliminary data.</text>
</comment>
<dbReference type="Proteomes" id="UP001303473">
    <property type="component" value="Unassembled WGS sequence"/>
</dbReference>
<dbReference type="InterPro" id="IPR015422">
    <property type="entry name" value="PyrdxlP-dep_Trfase_small"/>
</dbReference>
<keyword evidence="5" id="KW-1185">Reference proteome</keyword>
<comment type="similarity">
    <text evidence="3">Belongs to the trans-sulfuration enzymes family.</text>
</comment>